<accession>A0A382N765</accession>
<feature type="domain" description="Luciferase-like" evidence="5">
    <location>
        <begin position="1"/>
        <end position="260"/>
    </location>
</feature>
<dbReference type="NCBIfam" id="TIGR03619">
    <property type="entry name" value="F420_Rv2161c"/>
    <property type="match status" value="1"/>
</dbReference>
<evidence type="ECO:0000256" key="2">
    <source>
        <dbReference type="ARBA" id="ARBA00022643"/>
    </source>
</evidence>
<evidence type="ECO:0000256" key="4">
    <source>
        <dbReference type="ARBA" id="ARBA00023033"/>
    </source>
</evidence>
<dbReference type="Gene3D" id="3.20.20.30">
    <property type="entry name" value="Luciferase-like domain"/>
    <property type="match status" value="1"/>
</dbReference>
<keyword evidence="2" id="KW-0288">FMN</keyword>
<gene>
    <name evidence="6" type="ORF">METZ01_LOCUS309444</name>
</gene>
<dbReference type="SUPFAM" id="SSF51679">
    <property type="entry name" value="Bacterial luciferase-like"/>
    <property type="match status" value="1"/>
</dbReference>
<evidence type="ECO:0000256" key="1">
    <source>
        <dbReference type="ARBA" id="ARBA00022630"/>
    </source>
</evidence>
<dbReference type="InterPro" id="IPR050172">
    <property type="entry name" value="SsuD_RutA_monooxygenase"/>
</dbReference>
<dbReference type="GO" id="GO:0008726">
    <property type="term" value="F:alkanesulfonate monooxygenase activity"/>
    <property type="evidence" value="ECO:0007669"/>
    <property type="project" value="TreeGrafter"/>
</dbReference>
<dbReference type="GO" id="GO:0046306">
    <property type="term" value="P:alkanesulfonate catabolic process"/>
    <property type="evidence" value="ECO:0007669"/>
    <property type="project" value="TreeGrafter"/>
</dbReference>
<feature type="non-terminal residue" evidence="6">
    <location>
        <position position="293"/>
    </location>
</feature>
<evidence type="ECO:0000259" key="5">
    <source>
        <dbReference type="Pfam" id="PF00296"/>
    </source>
</evidence>
<keyword evidence="1" id="KW-0285">Flavoprotein</keyword>
<reference evidence="6" key="1">
    <citation type="submission" date="2018-05" db="EMBL/GenBank/DDBJ databases">
        <authorList>
            <person name="Lanie J.A."/>
            <person name="Ng W.-L."/>
            <person name="Kazmierczak K.M."/>
            <person name="Andrzejewski T.M."/>
            <person name="Davidsen T.M."/>
            <person name="Wayne K.J."/>
            <person name="Tettelin H."/>
            <person name="Glass J.I."/>
            <person name="Rusch D."/>
            <person name="Podicherti R."/>
            <person name="Tsui H.-C.T."/>
            <person name="Winkler M.E."/>
        </authorList>
    </citation>
    <scope>NUCLEOTIDE SEQUENCE</scope>
</reference>
<dbReference type="PANTHER" id="PTHR42847:SF4">
    <property type="entry name" value="ALKANESULFONATE MONOOXYGENASE-RELATED"/>
    <property type="match status" value="1"/>
</dbReference>
<dbReference type="EMBL" id="UINC01098229">
    <property type="protein sequence ID" value="SVC56590.1"/>
    <property type="molecule type" value="Genomic_DNA"/>
</dbReference>
<dbReference type="Pfam" id="PF00296">
    <property type="entry name" value="Bac_luciferase"/>
    <property type="match status" value="1"/>
</dbReference>
<keyword evidence="4" id="KW-0503">Monooxygenase</keyword>
<sequence>MKFGLSMPIRGPLANAADILTLAQKAEVLGYDYLTVADHIVVPTEISSDYPYSEDGQFPWSEGGSVECMEQFTLLSWLAGVTDKIALLTSVTVVPHRNPLFMAKSLATLDQLTKGRINFGCGAGWMREEFEALGLPPFDARGKVTNEYIAAIKAVWTETRPTFDGEFVKFNKIGMDPKPVQNPHPPIWIGGESLPAMRRTVALGDVWYPFGSNPKFRMDTLKTYKARVERLHGLADEAGRGPASIGLAYNCAFHTDQEQEHMDGGRLIFTGSPEQRAEDIKRFADAGTTSMII</sequence>
<evidence type="ECO:0000313" key="6">
    <source>
        <dbReference type="EMBL" id="SVC56590.1"/>
    </source>
</evidence>
<dbReference type="InterPro" id="IPR036661">
    <property type="entry name" value="Luciferase-like_sf"/>
</dbReference>
<dbReference type="InterPro" id="IPR011251">
    <property type="entry name" value="Luciferase-like_dom"/>
</dbReference>
<proteinExistence type="predicted"/>
<keyword evidence="3" id="KW-0560">Oxidoreductase</keyword>
<organism evidence="6">
    <name type="scientific">marine metagenome</name>
    <dbReference type="NCBI Taxonomy" id="408172"/>
    <lineage>
        <taxon>unclassified sequences</taxon>
        <taxon>metagenomes</taxon>
        <taxon>ecological metagenomes</taxon>
    </lineage>
</organism>
<name>A0A382N765_9ZZZZ</name>
<dbReference type="AlphaFoldDB" id="A0A382N765"/>
<dbReference type="InterPro" id="IPR019921">
    <property type="entry name" value="Lucif-like_OxRdtase_Rv2161c"/>
</dbReference>
<dbReference type="PANTHER" id="PTHR42847">
    <property type="entry name" value="ALKANESULFONATE MONOOXYGENASE"/>
    <property type="match status" value="1"/>
</dbReference>
<protein>
    <recommendedName>
        <fullName evidence="5">Luciferase-like domain-containing protein</fullName>
    </recommendedName>
</protein>
<evidence type="ECO:0000256" key="3">
    <source>
        <dbReference type="ARBA" id="ARBA00023002"/>
    </source>
</evidence>